<dbReference type="NCBIfam" id="TIGR02759">
    <property type="entry name" value="TraD_Ftype"/>
    <property type="match status" value="1"/>
</dbReference>
<dbReference type="Pfam" id="PF10412">
    <property type="entry name" value="TrwB_AAD_bind"/>
    <property type="match status" value="1"/>
</dbReference>
<evidence type="ECO:0000256" key="5">
    <source>
        <dbReference type="ARBA" id="ARBA00023136"/>
    </source>
</evidence>
<dbReference type="Gene3D" id="1.10.8.80">
    <property type="entry name" value="Magnesium chelatase subunit I, C-Terminal domain"/>
    <property type="match status" value="1"/>
</dbReference>
<evidence type="ECO:0000256" key="4">
    <source>
        <dbReference type="ARBA" id="ARBA00022989"/>
    </source>
</evidence>
<keyword evidence="4 7" id="KW-1133">Transmembrane helix</keyword>
<feature type="domain" description="Type IV secretion system coupling protein TraD DNA-binding" evidence="8">
    <location>
        <begin position="181"/>
        <end position="572"/>
    </location>
</feature>
<evidence type="ECO:0000256" key="3">
    <source>
        <dbReference type="ARBA" id="ARBA00022692"/>
    </source>
</evidence>
<evidence type="ECO:0000259" key="8">
    <source>
        <dbReference type="Pfam" id="PF10412"/>
    </source>
</evidence>
<dbReference type="PANTHER" id="PTHR37937:SF1">
    <property type="entry name" value="CONJUGATIVE TRANSFER: DNA TRANSPORT"/>
    <property type="match status" value="1"/>
</dbReference>
<dbReference type="CDD" id="cd01983">
    <property type="entry name" value="SIMIBI"/>
    <property type="match status" value="1"/>
</dbReference>
<evidence type="ECO:0000256" key="7">
    <source>
        <dbReference type="SAM" id="Phobius"/>
    </source>
</evidence>
<dbReference type="EMBL" id="LT575492">
    <property type="protein sequence ID" value="SAY46607.1"/>
    <property type="molecule type" value="Genomic_DNA"/>
</dbReference>
<accession>A0A1C3HNH7</accession>
<dbReference type="GO" id="GO:0005886">
    <property type="term" value="C:plasma membrane"/>
    <property type="evidence" value="ECO:0007669"/>
    <property type="project" value="UniProtKB-SubCell"/>
</dbReference>
<protein>
    <submittedName>
        <fullName evidence="9">Coupling protein TraD</fullName>
    </submittedName>
</protein>
<reference evidence="9" key="1">
    <citation type="submission" date="2016-05" db="EMBL/GenBank/DDBJ databases">
        <authorList>
            <person name="Lavstsen T."/>
            <person name="Jespersen J.S."/>
        </authorList>
    </citation>
    <scope>NUCLEOTIDE SEQUENCE</scope>
    <source>
        <strain evidence="9">PWN146_assembly</strain>
    </source>
</reference>
<keyword evidence="5 7" id="KW-0472">Membrane</keyword>
<dbReference type="InterPro" id="IPR014128">
    <property type="entry name" value="T4SS_TraD"/>
</dbReference>
<feature type="compositionally biased region" description="Low complexity" evidence="6">
    <location>
        <begin position="658"/>
        <end position="667"/>
    </location>
</feature>
<organism evidence="9">
    <name type="scientific">Serratia marcescens</name>
    <dbReference type="NCBI Taxonomy" id="615"/>
    <lineage>
        <taxon>Bacteria</taxon>
        <taxon>Pseudomonadati</taxon>
        <taxon>Pseudomonadota</taxon>
        <taxon>Gammaproteobacteria</taxon>
        <taxon>Enterobacterales</taxon>
        <taxon>Yersiniaceae</taxon>
        <taxon>Serratia</taxon>
    </lineage>
</organism>
<dbReference type="Gene3D" id="3.40.50.300">
    <property type="entry name" value="P-loop containing nucleotide triphosphate hydrolases"/>
    <property type="match status" value="1"/>
</dbReference>
<evidence type="ECO:0000256" key="6">
    <source>
        <dbReference type="SAM" id="MobiDB-lite"/>
    </source>
</evidence>
<gene>
    <name evidence="9" type="primary">traD_3</name>
    <name evidence="9" type="ORF">PWN146_05376</name>
</gene>
<dbReference type="InterPro" id="IPR051539">
    <property type="entry name" value="T4SS-coupling_protein"/>
</dbReference>
<dbReference type="PANTHER" id="PTHR37937">
    <property type="entry name" value="CONJUGATIVE TRANSFER: DNA TRANSPORT"/>
    <property type="match status" value="1"/>
</dbReference>
<dbReference type="AlphaFoldDB" id="A0A1C3HNH7"/>
<sequence>MSLNTRDFTQGGQVLKYMIGMFLQIMNIATFWILMASLGIFALWIGLSMRFEQIIHGGSYWLVKWVVLPFHRQFPSGAGNTMTFHWTRPQTGQVVEFKFTAAQVVADRYFQQQGNLLKEVAFWGWGAASVTFTLGFLAVFWYLGGRGKKQRQNEMVGGRELVDDVKVVNKILKKHDRLSPLALCGLHLIKYSEMQNIVMHGTVGAGKSTMINNLCRQLRARGDKVMIYDKGGNFLPLFYRANKDIILNPFDARCAAWDLWDECRTVADFENFAKTLLPDAPSGDPFWLLAARRLFAEVARRLAKMNERNLRTLMKKLLSVSLEDLRTFLKDTDAANLVDGSVEKTAMTIRMVLTSYVTALRFLQGLDEEGKRPFNLRDWVHTVDMDGDNGWIFITSDGRHHEALKPLLTAWLHMLMVNVLGLRPDADRERRIWLLLDELPSLHKLPILGEYVAEARKFGGCTLVGLQNYPQLETQFGREGAADIWDLLNTRVFGRAPSAHVAKFVQEELGEKRHLKFRDQYSYGVDIIRDGVQFSKDEVNEHLVSYSDIQKLDDLECYITLPGRLPVVHMKMTREPFSVVAEASVPRDVDAVMDEDIEALLEGGDTLQGLTGNAVAALFEERPIVAGAQVPPAAAAQAPEADDEAEGRGTDIAPPSPAAAQAATPQPEKNGAAGKEVPPELADEDQMVKPAVKVFETGVER</sequence>
<comment type="subcellular location">
    <subcellularLocation>
        <location evidence="1">Cell membrane</location>
        <topology evidence="1">Multi-pass membrane protein</topology>
    </subcellularLocation>
</comment>
<dbReference type="InterPro" id="IPR027417">
    <property type="entry name" value="P-loop_NTPase"/>
</dbReference>
<dbReference type="InterPro" id="IPR019476">
    <property type="entry name" value="T4SS_TraD_DNA-bd"/>
</dbReference>
<evidence type="ECO:0000256" key="1">
    <source>
        <dbReference type="ARBA" id="ARBA00004651"/>
    </source>
</evidence>
<feature type="transmembrane region" description="Helical" evidence="7">
    <location>
        <begin position="122"/>
        <end position="143"/>
    </location>
</feature>
<dbReference type="CDD" id="cd01127">
    <property type="entry name" value="TrwB_TraG_TraD_VirD4"/>
    <property type="match status" value="1"/>
</dbReference>
<keyword evidence="3 7" id="KW-0812">Transmembrane</keyword>
<dbReference type="RefSeq" id="WP_172690019.1">
    <property type="nucleotide sequence ID" value="NZ_LT575492.1"/>
</dbReference>
<evidence type="ECO:0000256" key="2">
    <source>
        <dbReference type="ARBA" id="ARBA00022475"/>
    </source>
</evidence>
<keyword evidence="2" id="KW-1003">Cell membrane</keyword>
<dbReference type="SUPFAM" id="SSF52540">
    <property type="entry name" value="P-loop containing nucleoside triphosphate hydrolases"/>
    <property type="match status" value="1"/>
</dbReference>
<feature type="compositionally biased region" description="Low complexity" evidence="6">
    <location>
        <begin position="630"/>
        <end position="639"/>
    </location>
</feature>
<name>A0A1C3HNH7_SERMA</name>
<feature type="transmembrane region" description="Helical" evidence="7">
    <location>
        <begin position="21"/>
        <end position="45"/>
    </location>
</feature>
<feature type="region of interest" description="Disordered" evidence="6">
    <location>
        <begin position="630"/>
        <end position="701"/>
    </location>
</feature>
<proteinExistence type="predicted"/>
<evidence type="ECO:0000313" key="9">
    <source>
        <dbReference type="EMBL" id="SAY46607.1"/>
    </source>
</evidence>